<evidence type="ECO:0000256" key="8">
    <source>
        <dbReference type="ARBA" id="ARBA00022825"/>
    </source>
</evidence>
<keyword evidence="8 19" id="KW-0720">Serine protease</keyword>
<protein>
    <recommendedName>
        <fullName evidence="16">Kallikrein-8</fullName>
        <ecNumber evidence="15">3.4.21.118</ecNumber>
    </recommendedName>
    <alternativeName>
        <fullName evidence="18">Neuropsin</fullName>
    </alternativeName>
    <alternativeName>
        <fullName evidence="17">Serine protease 19</fullName>
    </alternativeName>
</protein>
<dbReference type="PROSITE" id="PS00134">
    <property type="entry name" value="TRYPSIN_HIS"/>
    <property type="match status" value="1"/>
</dbReference>
<evidence type="ECO:0000256" key="2">
    <source>
        <dbReference type="ARBA" id="ARBA00004613"/>
    </source>
</evidence>
<dbReference type="InterPro" id="IPR001314">
    <property type="entry name" value="Peptidase_S1A"/>
</dbReference>
<keyword evidence="5 19" id="KW-0645">Protease</keyword>
<dbReference type="GO" id="GO:0006508">
    <property type="term" value="P:proteolysis"/>
    <property type="evidence" value="ECO:0007669"/>
    <property type="project" value="UniProtKB-KW"/>
</dbReference>
<dbReference type="PROSITE" id="PS50240">
    <property type="entry name" value="TRYPSIN_DOM"/>
    <property type="match status" value="1"/>
</dbReference>
<evidence type="ECO:0000256" key="7">
    <source>
        <dbReference type="ARBA" id="ARBA00022801"/>
    </source>
</evidence>
<dbReference type="FunFam" id="2.40.10.10:FF:000087">
    <property type="entry name" value="Kallikrein 8 (Neuropsin/ovasin)"/>
    <property type="match status" value="1"/>
</dbReference>
<keyword evidence="7 19" id="KW-0378">Hydrolase</keyword>
<evidence type="ECO:0000313" key="21">
    <source>
        <dbReference type="EMBL" id="SFW93284.1"/>
    </source>
</evidence>
<dbReference type="GO" id="GO:0048812">
    <property type="term" value="P:neuron projection morphogenesis"/>
    <property type="evidence" value="ECO:0007669"/>
    <property type="project" value="TreeGrafter"/>
</dbReference>
<name>A0A1R3UFF5_RABIT</name>
<dbReference type="GO" id="GO:0004252">
    <property type="term" value="F:serine-type endopeptidase activity"/>
    <property type="evidence" value="ECO:0007669"/>
    <property type="project" value="InterPro"/>
</dbReference>
<keyword evidence="11" id="KW-0325">Glycoprotein</keyword>
<comment type="function">
    <text evidence="13">Serine protease which is capable of degrading a number of proteins such as casein, fibrinogen, kininogen, fibronectin and collagen type IV. Also cleaves L1CAM in response to increased neural activity. Induces neurite outgrowth and fasciculation of cultured hippocampal neurons. Plays a role in the formation and maturation of orphan and small synaptic boutons in the Schaffer-collateral pathway, regulates Schaffer-collateral long-term potentiation in the hippocampus and is required for memory acquisition and synaptic plasticity. Involved in skin desquamation and keratinocyte proliferation. Plays a role in the secondary phase of pathogenesis following spinal cord injury.</text>
</comment>
<keyword evidence="4" id="KW-0964">Secreted</keyword>
<feature type="domain" description="Peptidase S1" evidence="20">
    <location>
        <begin position="56"/>
        <end position="281"/>
    </location>
</feature>
<organism evidence="21">
    <name type="scientific">Oryctolagus cuniculus</name>
    <name type="common">Rabbit</name>
    <dbReference type="NCBI Taxonomy" id="9986"/>
    <lineage>
        <taxon>Eukaryota</taxon>
        <taxon>Metazoa</taxon>
        <taxon>Chordata</taxon>
        <taxon>Craniata</taxon>
        <taxon>Vertebrata</taxon>
        <taxon>Euteleostomi</taxon>
        <taxon>Mammalia</taxon>
        <taxon>Eutheria</taxon>
        <taxon>Euarchontoglires</taxon>
        <taxon>Glires</taxon>
        <taxon>Lagomorpha</taxon>
        <taxon>Leporidae</taxon>
        <taxon>Oryctolagus</taxon>
    </lineage>
</organism>
<dbReference type="AlphaFoldDB" id="A0A1R3UFF5"/>
<reference evidence="21" key="1">
    <citation type="journal article" date="2017" name="Mol. Genet. Metab. Rep.">
        <title>Comparative genomic analysis of eutherian kallikrein genes.</title>
        <authorList>
            <person name="Premzl M."/>
        </authorList>
    </citation>
    <scope>NUCLEOTIDE SEQUENCE</scope>
</reference>
<keyword evidence="6" id="KW-0732">Signal</keyword>
<dbReference type="FunFam" id="2.40.10.10:FF:000041">
    <property type="entry name" value="kallikrein-6 isoform X2"/>
    <property type="match status" value="1"/>
</dbReference>
<dbReference type="Gene3D" id="2.40.10.10">
    <property type="entry name" value="Trypsin-like serine proteases"/>
    <property type="match status" value="2"/>
</dbReference>
<dbReference type="Pfam" id="PF00089">
    <property type="entry name" value="Trypsin"/>
    <property type="match status" value="1"/>
</dbReference>
<keyword evidence="9" id="KW-0865">Zymogen</keyword>
<evidence type="ECO:0000256" key="16">
    <source>
        <dbReference type="ARBA" id="ARBA00067140"/>
    </source>
</evidence>
<dbReference type="PANTHER" id="PTHR24271:SF62">
    <property type="entry name" value="KALLIKREIN-8"/>
    <property type="match status" value="1"/>
</dbReference>
<dbReference type="InterPro" id="IPR043504">
    <property type="entry name" value="Peptidase_S1_PA_chymotrypsin"/>
</dbReference>
<evidence type="ECO:0000256" key="10">
    <source>
        <dbReference type="ARBA" id="ARBA00023157"/>
    </source>
</evidence>
<accession>A0A1R3UFF5</accession>
<evidence type="ECO:0000256" key="3">
    <source>
        <dbReference type="ARBA" id="ARBA00022490"/>
    </source>
</evidence>
<dbReference type="InterPro" id="IPR033116">
    <property type="entry name" value="TRYPSIN_SER"/>
</dbReference>
<gene>
    <name evidence="21" type="primary">KLNH</name>
</gene>
<dbReference type="PANTHER" id="PTHR24271">
    <property type="entry name" value="KALLIKREIN-RELATED"/>
    <property type="match status" value="1"/>
</dbReference>
<comment type="subunit">
    <text evidence="14">Interacts with SPINK9.</text>
</comment>
<dbReference type="PROSITE" id="PS00135">
    <property type="entry name" value="TRYPSIN_SER"/>
    <property type="match status" value="1"/>
</dbReference>
<dbReference type="SUPFAM" id="SSF50494">
    <property type="entry name" value="Trypsin-like serine proteases"/>
    <property type="match status" value="1"/>
</dbReference>
<dbReference type="CDD" id="cd00190">
    <property type="entry name" value="Tryp_SPc"/>
    <property type="match status" value="1"/>
</dbReference>
<dbReference type="EMBL" id="LT631637">
    <property type="protein sequence ID" value="SFW93284.1"/>
    <property type="molecule type" value="Genomic_DNA"/>
</dbReference>
<dbReference type="EC" id="3.4.21.118" evidence="15"/>
<dbReference type="InterPro" id="IPR009003">
    <property type="entry name" value="Peptidase_S1_PA"/>
</dbReference>
<comment type="catalytic activity">
    <reaction evidence="12">
        <text>Cleavage of amide substrates following the basic amino acids Arg or Lys at the P1 position, with a preference for Arg over Lys.</text>
        <dbReference type="EC" id="3.4.21.118"/>
    </reaction>
</comment>
<evidence type="ECO:0000256" key="18">
    <source>
        <dbReference type="ARBA" id="ARBA00076328"/>
    </source>
</evidence>
<evidence type="ECO:0000256" key="14">
    <source>
        <dbReference type="ARBA" id="ARBA00062590"/>
    </source>
</evidence>
<dbReference type="InterPro" id="IPR001254">
    <property type="entry name" value="Trypsin_dom"/>
</dbReference>
<evidence type="ECO:0000256" key="5">
    <source>
        <dbReference type="ARBA" id="ARBA00022670"/>
    </source>
</evidence>
<evidence type="ECO:0000259" key="20">
    <source>
        <dbReference type="PROSITE" id="PS50240"/>
    </source>
</evidence>
<comment type="subcellular location">
    <subcellularLocation>
        <location evidence="1">Cytoplasm</location>
    </subcellularLocation>
    <subcellularLocation>
        <location evidence="2">Secreted</location>
    </subcellularLocation>
</comment>
<dbReference type="PRINTS" id="PR00722">
    <property type="entry name" value="CHYMOTRYPSIN"/>
</dbReference>
<dbReference type="InterPro" id="IPR018114">
    <property type="entry name" value="TRYPSIN_HIS"/>
</dbReference>
<evidence type="ECO:0000256" key="15">
    <source>
        <dbReference type="ARBA" id="ARBA00066598"/>
    </source>
</evidence>
<evidence type="ECO:0000256" key="11">
    <source>
        <dbReference type="ARBA" id="ARBA00023180"/>
    </source>
</evidence>
<dbReference type="GO" id="GO:0007613">
    <property type="term" value="P:memory"/>
    <property type="evidence" value="ECO:0007669"/>
    <property type="project" value="TreeGrafter"/>
</dbReference>
<evidence type="ECO:0000256" key="19">
    <source>
        <dbReference type="RuleBase" id="RU363034"/>
    </source>
</evidence>
<dbReference type="GO" id="GO:0030141">
    <property type="term" value="C:secretory granule"/>
    <property type="evidence" value="ECO:0007669"/>
    <property type="project" value="TreeGrafter"/>
</dbReference>
<keyword evidence="3" id="KW-0963">Cytoplasm</keyword>
<evidence type="ECO:0000256" key="12">
    <source>
        <dbReference type="ARBA" id="ARBA00050423"/>
    </source>
</evidence>
<dbReference type="SMART" id="SM00020">
    <property type="entry name" value="Tryp_SPc"/>
    <property type="match status" value="1"/>
</dbReference>
<reference evidence="21" key="2">
    <citation type="journal article" date="2019" name="Gene Rep">
        <title>Eutherian third-party data gene collections.</title>
        <authorList>
            <person name="Premzl M."/>
        </authorList>
    </citation>
    <scope>NUCLEOTIDE SEQUENCE</scope>
</reference>
<evidence type="ECO:0000256" key="1">
    <source>
        <dbReference type="ARBA" id="ARBA00004496"/>
    </source>
</evidence>
<evidence type="ECO:0000256" key="4">
    <source>
        <dbReference type="ARBA" id="ARBA00022525"/>
    </source>
</evidence>
<evidence type="ECO:0000256" key="6">
    <source>
        <dbReference type="ARBA" id="ARBA00022729"/>
    </source>
</evidence>
<evidence type="ECO:0000256" key="9">
    <source>
        <dbReference type="ARBA" id="ARBA00023145"/>
    </source>
</evidence>
<proteinExistence type="predicted"/>
<keyword evidence="10" id="KW-1015">Disulfide bond</keyword>
<sequence>MHSAPSPIPPRELSLPFPCVPAPVMGRPPPGAALTWTLLLLLGAWAGLCGAQGSKVLEGQECEAHSQPWQTALFQGERLICGGVLVGASWVLTAAHCKKSKYTVRLGDHSLQSRDEPEQELSVAQSIQHPCYNSSAVEDHSHDLMLIRLRRRASLGSKVKPLPLAARCAHEGQKCTISGWGTVTSPRGKNFPDTLNCAEVQIISQKKCEKAYPGKVTDGMVCAGNSNGADTCQGDSGGPLVCGGVLQGITSWGSDPCGRPEKPGVYTNICRYRDWIEKTMDSRGWS</sequence>
<dbReference type="GO" id="GO:0005576">
    <property type="term" value="C:extracellular region"/>
    <property type="evidence" value="ECO:0007669"/>
    <property type="project" value="UniProtKB-SubCell"/>
</dbReference>
<evidence type="ECO:0000256" key="17">
    <source>
        <dbReference type="ARBA" id="ARBA00075593"/>
    </source>
</evidence>
<evidence type="ECO:0000256" key="13">
    <source>
        <dbReference type="ARBA" id="ARBA00055227"/>
    </source>
</evidence>